<sequence>MESHGPFGKRLSVFPMALTLTLHERPIAPGIILAGLGLLAALGIGLAVATAQVDGDRGIAVVTASSDIDVGGIEVDVTGDDADDARQKGWRRAQREAWAKLGGPTLSDGQLQSLVSAVVIERERVGSKRYIATLGVIFDRQRAGRYLGGTAQARRSAPMLLIPVTISGGTELVYEQRNPWQRAWAEYQAGTSRIDYVRPSGAGGDSLLLTYGQTSRRSRAWWNTILDQFGAADVLVPIVRLQYQYPGGPVEGAFTARYGPDNRYLDSFTLTADSPDEVPAMMVQAVSQFDEIFSKALADGKLRPDPTLSQRGIDADPVLQRLIEAGRAAVAQERAAAAAEAAAEAGESAEGNETAPTPTPSPTAATLNTYVVQFATPSAGAVDATLAAVNATPGVRGAATSSLAIGGTSVMRVTYGGSLGDLAAALRSRGFSVNQGSNALAISR</sequence>
<keyword evidence="2" id="KW-0472">Membrane</keyword>
<feature type="transmembrane region" description="Helical" evidence="2">
    <location>
        <begin position="27"/>
        <end position="49"/>
    </location>
</feature>
<evidence type="ECO:0000256" key="2">
    <source>
        <dbReference type="SAM" id="Phobius"/>
    </source>
</evidence>
<name>A0A845AVQ6_9SPHN</name>
<dbReference type="EMBL" id="WTYE01000001">
    <property type="protein sequence ID" value="MXP32881.1"/>
    <property type="molecule type" value="Genomic_DNA"/>
</dbReference>
<feature type="region of interest" description="Disordered" evidence="1">
    <location>
        <begin position="339"/>
        <end position="363"/>
    </location>
</feature>
<dbReference type="AlphaFoldDB" id="A0A845AVQ6"/>
<gene>
    <name evidence="3" type="ORF">GRI94_13705</name>
</gene>
<dbReference type="OrthoDB" id="7420165at2"/>
<keyword evidence="2" id="KW-0812">Transmembrane</keyword>
<protein>
    <submittedName>
        <fullName evidence="3">Heavy-metal-associated domain-containing protein</fullName>
    </submittedName>
</protein>
<evidence type="ECO:0000256" key="1">
    <source>
        <dbReference type="SAM" id="MobiDB-lite"/>
    </source>
</evidence>
<evidence type="ECO:0000313" key="3">
    <source>
        <dbReference type="EMBL" id="MXP32881.1"/>
    </source>
</evidence>
<keyword evidence="2" id="KW-1133">Transmembrane helix</keyword>
<dbReference type="Proteomes" id="UP000446786">
    <property type="component" value="Unassembled WGS sequence"/>
</dbReference>
<comment type="caution">
    <text evidence="3">The sequence shown here is derived from an EMBL/GenBank/DDBJ whole genome shotgun (WGS) entry which is preliminary data.</text>
</comment>
<reference evidence="3 4" key="1">
    <citation type="submission" date="2019-12" db="EMBL/GenBank/DDBJ databases">
        <title>Genomic-based taxomic classification of the family Erythrobacteraceae.</title>
        <authorList>
            <person name="Xu L."/>
        </authorList>
    </citation>
    <scope>NUCLEOTIDE SEQUENCE [LARGE SCALE GENOMIC DNA]</scope>
    <source>
        <strain evidence="3 4">JCM 16677</strain>
    </source>
</reference>
<evidence type="ECO:0000313" key="4">
    <source>
        <dbReference type="Proteomes" id="UP000446786"/>
    </source>
</evidence>
<accession>A0A845AVQ6</accession>
<keyword evidence="4" id="KW-1185">Reference proteome</keyword>
<organism evidence="3 4">
    <name type="scientific">Parerythrobacter jejuensis</name>
    <dbReference type="NCBI Taxonomy" id="795812"/>
    <lineage>
        <taxon>Bacteria</taxon>
        <taxon>Pseudomonadati</taxon>
        <taxon>Pseudomonadota</taxon>
        <taxon>Alphaproteobacteria</taxon>
        <taxon>Sphingomonadales</taxon>
        <taxon>Erythrobacteraceae</taxon>
        <taxon>Parerythrobacter</taxon>
    </lineage>
</organism>
<proteinExistence type="predicted"/>